<dbReference type="OrthoDB" id="670781at2759"/>
<reference evidence="2" key="2">
    <citation type="submission" date="2015-07" db="EMBL/GenBank/DDBJ databases">
        <authorList>
            <person name="Noorani M."/>
        </authorList>
    </citation>
    <scope>NUCLEOTIDE SEQUENCE</scope>
    <source>
        <strain evidence="2">Yugu1</strain>
    </source>
</reference>
<evidence type="ECO:0000259" key="1">
    <source>
        <dbReference type="Pfam" id="PF20241"/>
    </source>
</evidence>
<dbReference type="AlphaFoldDB" id="A0A368SGB8"/>
<reference evidence="2" key="1">
    <citation type="journal article" date="2012" name="Nat. Biotechnol.">
        <title>Reference genome sequence of the model plant Setaria.</title>
        <authorList>
            <person name="Bennetzen J.L."/>
            <person name="Schmutz J."/>
            <person name="Wang H."/>
            <person name="Percifield R."/>
            <person name="Hawkins J."/>
            <person name="Pontaroli A.C."/>
            <person name="Estep M."/>
            <person name="Feng L."/>
            <person name="Vaughn J.N."/>
            <person name="Grimwood J."/>
            <person name="Jenkins J."/>
            <person name="Barry K."/>
            <person name="Lindquist E."/>
            <person name="Hellsten U."/>
            <person name="Deshpande S."/>
            <person name="Wang X."/>
            <person name="Wu X."/>
            <person name="Mitros T."/>
            <person name="Triplett J."/>
            <person name="Yang X."/>
            <person name="Ye C.Y."/>
            <person name="Mauro-Herrera M."/>
            <person name="Wang L."/>
            <person name="Li P."/>
            <person name="Sharma M."/>
            <person name="Sharma R."/>
            <person name="Ronald P.C."/>
            <person name="Panaud O."/>
            <person name="Kellogg E.A."/>
            <person name="Brutnell T.P."/>
            <person name="Doust A.N."/>
            <person name="Tuskan G.A."/>
            <person name="Rokhsar D."/>
            <person name="Devos K.M."/>
        </authorList>
    </citation>
    <scope>NUCLEOTIDE SEQUENCE [LARGE SCALE GENOMIC DNA]</scope>
    <source>
        <strain evidence="2">Yugu1</strain>
    </source>
</reference>
<feature type="domain" description="DUF6598" evidence="1">
    <location>
        <begin position="47"/>
        <end position="207"/>
    </location>
</feature>
<accession>A0A368SGB8</accession>
<gene>
    <name evidence="2" type="ORF">SETIT_9G135300v2</name>
</gene>
<name>A0A368SGB8_SETIT</name>
<dbReference type="InterPro" id="IPR046533">
    <property type="entry name" value="DUF6598"/>
</dbReference>
<proteinExistence type="predicted"/>
<dbReference type="EMBL" id="CM003536">
    <property type="protein sequence ID" value="RCV41428.1"/>
    <property type="molecule type" value="Genomic_DNA"/>
</dbReference>
<sequence length="216" mass="23842">MVDLVPIGPRSILMAYGYFALEVFHSTTAAGDEGSGSVGDPIIVEWDVCGEADDKEPEEYTQTICAGPGRMLEITYLVIPNAIEANVEVRLKLKDLDYRSRVVYGKIKASTADNGNKSVHLFSCERGRSWSAPSGSPWILPLSPSVTALPYRRQLELHLEVDLTVIAISISGNQEEEEETNLKVTGLKFTHRVGNQEREVNGDQVEVNITWSTIFS</sequence>
<organism evidence="2">
    <name type="scientific">Setaria italica</name>
    <name type="common">Foxtail millet</name>
    <name type="synonym">Panicum italicum</name>
    <dbReference type="NCBI Taxonomy" id="4555"/>
    <lineage>
        <taxon>Eukaryota</taxon>
        <taxon>Viridiplantae</taxon>
        <taxon>Streptophyta</taxon>
        <taxon>Embryophyta</taxon>
        <taxon>Tracheophyta</taxon>
        <taxon>Spermatophyta</taxon>
        <taxon>Magnoliopsida</taxon>
        <taxon>Liliopsida</taxon>
        <taxon>Poales</taxon>
        <taxon>Poaceae</taxon>
        <taxon>PACMAD clade</taxon>
        <taxon>Panicoideae</taxon>
        <taxon>Panicodae</taxon>
        <taxon>Paniceae</taxon>
        <taxon>Cenchrinae</taxon>
        <taxon>Setaria</taxon>
    </lineage>
</organism>
<protein>
    <recommendedName>
        <fullName evidence="1">DUF6598 domain-containing protein</fullName>
    </recommendedName>
</protein>
<evidence type="ECO:0000313" key="2">
    <source>
        <dbReference type="EMBL" id="RCV41428.1"/>
    </source>
</evidence>
<dbReference type="Pfam" id="PF20241">
    <property type="entry name" value="DUF6598"/>
    <property type="match status" value="1"/>
</dbReference>